<evidence type="ECO:0000256" key="1">
    <source>
        <dbReference type="SAM" id="MobiDB-lite"/>
    </source>
</evidence>
<name>A0A418WTH0_9PROT</name>
<comment type="caution">
    <text evidence="2">The sequence shown here is derived from an EMBL/GenBank/DDBJ whole genome shotgun (WGS) entry which is preliminary data.</text>
</comment>
<protein>
    <submittedName>
        <fullName evidence="2">Uncharacterized protein</fullName>
    </submittedName>
</protein>
<feature type="region of interest" description="Disordered" evidence="1">
    <location>
        <begin position="1"/>
        <end position="122"/>
    </location>
</feature>
<evidence type="ECO:0000313" key="3">
    <source>
        <dbReference type="Proteomes" id="UP000284605"/>
    </source>
</evidence>
<feature type="compositionally biased region" description="Basic residues" evidence="1">
    <location>
        <begin position="8"/>
        <end position="49"/>
    </location>
</feature>
<organism evidence="2 3">
    <name type="scientific">Oleomonas cavernae</name>
    <dbReference type="NCBI Taxonomy" id="2320859"/>
    <lineage>
        <taxon>Bacteria</taxon>
        <taxon>Pseudomonadati</taxon>
        <taxon>Pseudomonadota</taxon>
        <taxon>Alphaproteobacteria</taxon>
        <taxon>Acetobacterales</taxon>
        <taxon>Acetobacteraceae</taxon>
        <taxon>Oleomonas</taxon>
    </lineage>
</organism>
<proteinExistence type="predicted"/>
<dbReference type="AlphaFoldDB" id="A0A418WTH0"/>
<gene>
    <name evidence="2" type="ORF">D3874_01275</name>
</gene>
<keyword evidence="3" id="KW-1185">Reference proteome</keyword>
<reference evidence="2 3" key="1">
    <citation type="submission" date="2018-09" db="EMBL/GenBank/DDBJ databases">
        <authorList>
            <person name="Zhu H."/>
        </authorList>
    </citation>
    <scope>NUCLEOTIDE SEQUENCE [LARGE SCALE GENOMIC DNA]</scope>
    <source>
        <strain evidence="2 3">K1W22B-8</strain>
    </source>
</reference>
<dbReference type="Proteomes" id="UP000284605">
    <property type="component" value="Unassembled WGS sequence"/>
</dbReference>
<dbReference type="EMBL" id="QYUK01000008">
    <property type="protein sequence ID" value="RJF94497.1"/>
    <property type="molecule type" value="Genomic_DNA"/>
</dbReference>
<sequence length="122" mass="14194">MPSPSSRKPWRWRLSWRKSPPRKPPPRPSRRPLTAARRRSPVVNRRPKVVRPPPMPGAANRFSVANRRRSNGGPRWRSVGRRGPAANSNRFNRRRRGLQAGDPWVSPAGRCRHKSMRKDFPR</sequence>
<accession>A0A418WTH0</accession>
<evidence type="ECO:0000313" key="2">
    <source>
        <dbReference type="EMBL" id="RJF94497.1"/>
    </source>
</evidence>